<dbReference type="Pfam" id="PF02209">
    <property type="entry name" value="VHP"/>
    <property type="match status" value="1"/>
</dbReference>
<dbReference type="Gene3D" id="1.10.950.10">
    <property type="entry name" value="Villin headpiece domain"/>
    <property type="match status" value="1"/>
</dbReference>
<proteinExistence type="predicted"/>
<dbReference type="GO" id="GO:0051016">
    <property type="term" value="P:barbed-end actin filament capping"/>
    <property type="evidence" value="ECO:0007669"/>
    <property type="project" value="TreeGrafter"/>
</dbReference>
<dbReference type="SUPFAM" id="SSF55753">
    <property type="entry name" value="Actin depolymerizing proteins"/>
    <property type="match status" value="3"/>
</dbReference>
<accession>A0A915Q252</accession>
<dbReference type="PANTHER" id="PTHR11977">
    <property type="entry name" value="VILLIN"/>
    <property type="match status" value="1"/>
</dbReference>
<dbReference type="InterPro" id="IPR007122">
    <property type="entry name" value="Villin/Gelsolin"/>
</dbReference>
<dbReference type="InterPro" id="IPR029006">
    <property type="entry name" value="ADF-H/Gelsolin-like_dom_sf"/>
</dbReference>
<evidence type="ECO:0000313" key="3">
    <source>
        <dbReference type="WBParaSite" id="sdigi.contig60.g3258.t1"/>
    </source>
</evidence>
<dbReference type="GO" id="GO:0051014">
    <property type="term" value="P:actin filament severing"/>
    <property type="evidence" value="ECO:0007669"/>
    <property type="project" value="TreeGrafter"/>
</dbReference>
<dbReference type="InterPro" id="IPR036886">
    <property type="entry name" value="Villin_headpiece_dom_sf"/>
</dbReference>
<dbReference type="SMART" id="SM00153">
    <property type="entry name" value="VHP"/>
    <property type="match status" value="1"/>
</dbReference>
<dbReference type="AlphaFoldDB" id="A0A915Q252"/>
<name>A0A915Q252_9BILA</name>
<reference evidence="3" key="1">
    <citation type="submission" date="2022-11" db="UniProtKB">
        <authorList>
            <consortium name="WormBaseParasite"/>
        </authorList>
    </citation>
    <scope>IDENTIFICATION</scope>
</reference>
<protein>
    <submittedName>
        <fullName evidence="3">HP domain-containing protein</fullName>
    </submittedName>
</protein>
<feature type="domain" description="HP" evidence="1">
    <location>
        <begin position="856"/>
        <end position="919"/>
    </location>
</feature>
<dbReference type="SMART" id="SM00262">
    <property type="entry name" value="GEL"/>
    <property type="match status" value="2"/>
</dbReference>
<dbReference type="Gene3D" id="3.40.20.10">
    <property type="entry name" value="Severin"/>
    <property type="match status" value="4"/>
</dbReference>
<dbReference type="GO" id="GO:0015629">
    <property type="term" value="C:actin cytoskeleton"/>
    <property type="evidence" value="ECO:0007669"/>
    <property type="project" value="TreeGrafter"/>
</dbReference>
<dbReference type="GO" id="GO:0005546">
    <property type="term" value="F:phosphatidylinositol-4,5-bisphosphate binding"/>
    <property type="evidence" value="ECO:0007669"/>
    <property type="project" value="TreeGrafter"/>
</dbReference>
<dbReference type="GO" id="GO:0051015">
    <property type="term" value="F:actin filament binding"/>
    <property type="evidence" value="ECO:0007669"/>
    <property type="project" value="InterPro"/>
</dbReference>
<organism evidence="2 3">
    <name type="scientific">Setaria digitata</name>
    <dbReference type="NCBI Taxonomy" id="48799"/>
    <lineage>
        <taxon>Eukaryota</taxon>
        <taxon>Metazoa</taxon>
        <taxon>Ecdysozoa</taxon>
        <taxon>Nematoda</taxon>
        <taxon>Chromadorea</taxon>
        <taxon>Rhabditida</taxon>
        <taxon>Spirurina</taxon>
        <taxon>Spiruromorpha</taxon>
        <taxon>Filarioidea</taxon>
        <taxon>Setariidae</taxon>
        <taxon>Setaria</taxon>
    </lineage>
</organism>
<dbReference type="PANTHER" id="PTHR11977:SF45">
    <property type="entry name" value="SUPERVILLIN"/>
    <property type="match status" value="1"/>
</dbReference>
<evidence type="ECO:0000313" key="2">
    <source>
        <dbReference type="Proteomes" id="UP000887581"/>
    </source>
</evidence>
<dbReference type="GO" id="GO:0008154">
    <property type="term" value="P:actin polymerization or depolymerization"/>
    <property type="evidence" value="ECO:0007669"/>
    <property type="project" value="TreeGrafter"/>
</dbReference>
<dbReference type="GO" id="GO:0005737">
    <property type="term" value="C:cytoplasm"/>
    <property type="evidence" value="ECO:0007669"/>
    <property type="project" value="TreeGrafter"/>
</dbReference>
<keyword evidence="2" id="KW-1185">Reference proteome</keyword>
<dbReference type="SUPFAM" id="SSF47050">
    <property type="entry name" value="VHP, Villin headpiece domain"/>
    <property type="match status" value="1"/>
</dbReference>
<dbReference type="InterPro" id="IPR003128">
    <property type="entry name" value="Villin_headpiece"/>
</dbReference>
<evidence type="ECO:0000259" key="1">
    <source>
        <dbReference type="PROSITE" id="PS51089"/>
    </source>
</evidence>
<dbReference type="Proteomes" id="UP000887581">
    <property type="component" value="Unplaced"/>
</dbReference>
<dbReference type="WBParaSite" id="sdigi.contig60.g3258.t1">
    <property type="protein sequence ID" value="sdigi.contig60.g3258.t1"/>
    <property type="gene ID" value="sdigi.contig60.g3258"/>
</dbReference>
<sequence>MQEVQFVLYYVLKKQFETFVDGGVAQSAELPKKGENTILELQKHALKGSAERWRERIKRDPDLQYLDGVKRLQKDFPAKRVSPKVEEVDICKGLDRFYSSVMSPPSKVLQIDLNEFQGVVTTTPRLVLPLRTATPGRRQRNVLCQSSEPLTSPRAALLTSDDHRRKTDNGEDVKEGISNSARKGLQSKVNYSAVKLKKREIKSPYPELMLIRLKGYLLSSSVYDSGDKNIDVRLVAPKYTSVHGFAVFILVTPKQLFLYQGKYANLLEKSKAAVITARICEKNGELRCNTKHFENVHEGMGVDEFWRLLGWNQAEPEQCAPDDLLVLNEPFENVAAQVNAIYEVDEQCTIRQNLIFDFGSEIYIWVGRNSNRAGTQRAVAYGEILRDRPLNVVAGLDRMVLGDDFDVTRPVWCLIIKLTQGLDDWLFQHKFHDWDAVAPHTYNMPLHLKTLPPNSSQRDEENARNLGRNLASRVVEEPALVLEETELYRNSKNVFTENVRYFVLKGEKTLSEVNELWIFRDDRCYIVKWEYRIERVGIRKLDGTEREKETGRQRAVYFYWLGRRTTRTEQGLCALALRDFDTAYFPHERIAQVSLMTCRKQSDSGLKLSSECFQGQEPPLFLQLFQGSLIIRGYGSGIFLVYGSSVASEARMEEQPTHVIYRHHAVYITLNNGKITVLEGRGSNESSKIAAVHFAEKIKTNYTSFEQFIAEPCIEHHCLTSTENCPVIEADRWIKPPRLFRLFERDAEELSSTDCDPLLPFSFRQDSFRDTIMVDQENRLWLWSDKAVSTFALRVADAYWSGRSGPKTVVYKTKEPNSFKALFAKWDDFVDETDENELIEQNSLQREPVDLDELLRSRTKTWPLEKVTGRDLPPGVDLDRLEQYLNDDDFHSVFQMERTAFYALPHWKQVVLRKKHKLF</sequence>
<dbReference type="PROSITE" id="PS51089">
    <property type="entry name" value="HP"/>
    <property type="match status" value="1"/>
</dbReference>